<feature type="compositionally biased region" description="Basic and acidic residues" evidence="1">
    <location>
        <begin position="83"/>
        <end position="100"/>
    </location>
</feature>
<keyword evidence="2" id="KW-1133">Transmembrane helix</keyword>
<comment type="caution">
    <text evidence="3">The sequence shown here is derived from an EMBL/GenBank/DDBJ whole genome shotgun (WGS) entry which is preliminary data.</text>
</comment>
<feature type="region of interest" description="Disordered" evidence="1">
    <location>
        <begin position="126"/>
        <end position="203"/>
    </location>
</feature>
<protein>
    <submittedName>
        <fullName evidence="3">Uncharacterized protein</fullName>
    </submittedName>
</protein>
<organism evidence="3 4">
    <name type="scientific">Carpediemonas membranifera</name>
    <dbReference type="NCBI Taxonomy" id="201153"/>
    <lineage>
        <taxon>Eukaryota</taxon>
        <taxon>Metamonada</taxon>
        <taxon>Carpediemonas-like organisms</taxon>
        <taxon>Carpediemonas</taxon>
    </lineage>
</organism>
<feature type="compositionally biased region" description="Basic and acidic residues" evidence="1">
    <location>
        <begin position="50"/>
        <end position="67"/>
    </location>
</feature>
<feature type="region of interest" description="Disordered" evidence="1">
    <location>
        <begin position="83"/>
        <end position="113"/>
    </location>
</feature>
<feature type="compositionally biased region" description="Acidic residues" evidence="1">
    <location>
        <begin position="324"/>
        <end position="333"/>
    </location>
</feature>
<feature type="transmembrane region" description="Helical" evidence="2">
    <location>
        <begin position="403"/>
        <end position="427"/>
    </location>
</feature>
<keyword evidence="2" id="KW-0472">Membrane</keyword>
<dbReference type="Proteomes" id="UP000717585">
    <property type="component" value="Unassembled WGS sequence"/>
</dbReference>
<dbReference type="AlphaFoldDB" id="A0A8J6BUU1"/>
<keyword evidence="4" id="KW-1185">Reference proteome</keyword>
<evidence type="ECO:0000256" key="1">
    <source>
        <dbReference type="SAM" id="MobiDB-lite"/>
    </source>
</evidence>
<evidence type="ECO:0000256" key="2">
    <source>
        <dbReference type="SAM" id="Phobius"/>
    </source>
</evidence>
<keyword evidence="2" id="KW-0812">Transmembrane</keyword>
<reference evidence="3" key="1">
    <citation type="submission" date="2021-05" db="EMBL/GenBank/DDBJ databases">
        <title>A free-living protist that lacks canonical eukaryotic 1 DNA replication and segregation systems.</title>
        <authorList>
            <person name="Salas-Leiva D.E."/>
            <person name="Tromer E.C."/>
            <person name="Curtis B.A."/>
            <person name="Jerlstrom-Hultqvist J."/>
            <person name="Kolisko M."/>
            <person name="Yi Z."/>
            <person name="Salas-Leiva J.S."/>
            <person name="Gallot-Lavallee L."/>
            <person name="Kops G.J.P.L."/>
            <person name="Archibald J.M."/>
            <person name="Simpson A.G.B."/>
            <person name="Roger A.J."/>
        </authorList>
    </citation>
    <scope>NUCLEOTIDE SEQUENCE</scope>
    <source>
        <strain evidence="3">BICM</strain>
    </source>
</reference>
<feature type="transmembrane region" description="Helical" evidence="2">
    <location>
        <begin position="433"/>
        <end position="452"/>
    </location>
</feature>
<dbReference type="EMBL" id="JAHDYR010000062">
    <property type="protein sequence ID" value="KAG9390711.1"/>
    <property type="molecule type" value="Genomic_DNA"/>
</dbReference>
<evidence type="ECO:0000313" key="3">
    <source>
        <dbReference type="EMBL" id="KAG9390711.1"/>
    </source>
</evidence>
<name>A0A8J6BUU1_9EUKA</name>
<gene>
    <name evidence="3" type="ORF">J8273_6951</name>
</gene>
<accession>A0A8J6BUU1</accession>
<proteinExistence type="predicted"/>
<feature type="region of interest" description="Disordered" evidence="1">
    <location>
        <begin position="45"/>
        <end position="67"/>
    </location>
</feature>
<evidence type="ECO:0000313" key="4">
    <source>
        <dbReference type="Proteomes" id="UP000717585"/>
    </source>
</evidence>
<feature type="region of interest" description="Disordered" evidence="1">
    <location>
        <begin position="242"/>
        <end position="362"/>
    </location>
</feature>
<sequence>MLLRIFEQIDLEQRMPLAVAVYLGETEEHAPDEYQGDPKVQYVESDDGSFDFRRPGSDRDSFSQNHDDLLGNSYAHRFNYSRKVQESHRPNPMSVHERLSSHPIRRSIPPTEEENKLMAEINDLDRTARALSRSRPTSAPRTKNVRRSPAPVSRVAQRQTTSRPHSAGPRRVPVQSGTFHTPTYGYSERARSNPRTSARTTREKTPVFAARTRAYRMQAAMEEADQVVRDSTIQELKALAGRYRQHYHRGREAREPPRTRPQPPIPKQTFVPVQGTPEAMLGTRLAPSSPDEEEEEDDRSASMVMLEDSDSPVHSKISAHSDTDEADDTESDGIPESSVPVPLTPALKSSSSGSLPADLPTPDQAEVDIEAEADEPPHASPDVADVEVELPSELTPAQRMLRIIRWVVTALLAVGGLAAGATVALAVVLLLQLLLFVGIALVLVLIVVYVKFVA</sequence>